<reference evidence="2" key="1">
    <citation type="submission" date="2017-01" db="EMBL/GenBank/DDBJ databases">
        <title>Comparative genomics of anhydrobiosis in the tardigrade Hypsibius dujardini.</title>
        <authorList>
            <person name="Yoshida Y."/>
            <person name="Koutsovoulos G."/>
            <person name="Laetsch D."/>
            <person name="Stevens L."/>
            <person name="Kumar S."/>
            <person name="Horikawa D."/>
            <person name="Ishino K."/>
            <person name="Komine S."/>
            <person name="Tomita M."/>
            <person name="Blaxter M."/>
            <person name="Arakawa K."/>
        </authorList>
    </citation>
    <scope>NUCLEOTIDE SEQUENCE [LARGE SCALE GENOMIC DNA]</scope>
    <source>
        <strain evidence="2">Z151</strain>
    </source>
</reference>
<protein>
    <submittedName>
        <fullName evidence="1">Uncharacterized protein</fullName>
    </submittedName>
</protein>
<name>A0A9X6NAS8_HYPEX</name>
<organism evidence="1 2">
    <name type="scientific">Hypsibius exemplaris</name>
    <name type="common">Freshwater tardigrade</name>
    <dbReference type="NCBI Taxonomy" id="2072580"/>
    <lineage>
        <taxon>Eukaryota</taxon>
        <taxon>Metazoa</taxon>
        <taxon>Ecdysozoa</taxon>
        <taxon>Tardigrada</taxon>
        <taxon>Eutardigrada</taxon>
        <taxon>Parachela</taxon>
        <taxon>Hypsibioidea</taxon>
        <taxon>Hypsibiidae</taxon>
        <taxon>Hypsibius</taxon>
    </lineage>
</organism>
<comment type="caution">
    <text evidence="1">The sequence shown here is derived from an EMBL/GenBank/DDBJ whole genome shotgun (WGS) entry which is preliminary data.</text>
</comment>
<dbReference type="EMBL" id="MTYJ01000204">
    <property type="protein sequence ID" value="OWA50835.1"/>
    <property type="molecule type" value="Genomic_DNA"/>
</dbReference>
<proteinExistence type="predicted"/>
<keyword evidence="2" id="KW-1185">Reference proteome</keyword>
<gene>
    <name evidence="1" type="ORF">BV898_15340</name>
</gene>
<evidence type="ECO:0000313" key="2">
    <source>
        <dbReference type="Proteomes" id="UP000192578"/>
    </source>
</evidence>
<dbReference type="Proteomes" id="UP000192578">
    <property type="component" value="Unassembled WGS sequence"/>
</dbReference>
<evidence type="ECO:0000313" key="1">
    <source>
        <dbReference type="EMBL" id="OWA50835.1"/>
    </source>
</evidence>
<dbReference type="AlphaFoldDB" id="A0A9X6NAS8"/>
<sequence>MGLCNRVADIIHAANCDPPAMVKRLCRICCGWENFFMLQPAYHTQKSRLWDVPDQGGLQGVLHPHDYRVKNGVLVFRCANWRNYTQTSISLFTGFDKNTVSDWVTLVREAIAVYLRNTPVVLGGHGEVGYADGVLDWDHPEVWARRSVSGIRNKHGKKILMLLMAEQKSKRIQIRVIGKRDKKKFIRFLPSASPAERKSRPTQQDAS</sequence>
<accession>A0A9X6NAS8</accession>